<proteinExistence type="predicted"/>
<dbReference type="Gene3D" id="1.25.40.540">
    <property type="entry name" value="TAP42-like family"/>
    <property type="match status" value="1"/>
</dbReference>
<evidence type="ECO:0000313" key="3">
    <source>
        <dbReference type="Proteomes" id="UP001583172"/>
    </source>
</evidence>
<evidence type="ECO:0008006" key="4">
    <source>
        <dbReference type="Google" id="ProtNLM"/>
    </source>
</evidence>
<dbReference type="EMBL" id="JAZGSY010000102">
    <property type="protein sequence ID" value="KAL1840705.1"/>
    <property type="molecule type" value="Genomic_DNA"/>
</dbReference>
<keyword evidence="3" id="KW-1185">Reference proteome</keyword>
<dbReference type="InterPro" id="IPR007304">
    <property type="entry name" value="TAP46-like"/>
</dbReference>
<dbReference type="InterPro" id="IPR038511">
    <property type="entry name" value="TAP42/TAP46-like_sf"/>
</dbReference>
<comment type="caution">
    <text evidence="2">The sequence shown here is derived from an EMBL/GenBank/DDBJ whole genome shotgun (WGS) entry which is preliminary data.</text>
</comment>
<evidence type="ECO:0000313" key="2">
    <source>
        <dbReference type="EMBL" id="KAL1840705.1"/>
    </source>
</evidence>
<dbReference type="PANTHER" id="PTHR10933:SF9">
    <property type="entry name" value="IMMUNOGLOBULIN-BINDING PROTEIN 1"/>
    <property type="match status" value="1"/>
</dbReference>
<gene>
    <name evidence="2" type="ORF">VTJ49DRAFT_200</name>
</gene>
<dbReference type="Proteomes" id="UP001583172">
    <property type="component" value="Unassembled WGS sequence"/>
</dbReference>
<name>A0ABR3VFS2_HUMIN</name>
<protein>
    <recommendedName>
        <fullName evidence="4">TAP42-like protein</fullName>
    </recommendedName>
</protein>
<accession>A0ABR3VFS2</accession>
<dbReference type="PANTHER" id="PTHR10933">
    <property type="entry name" value="IMMUNOGLOBULIN-BINDING PROTEIN 1"/>
    <property type="match status" value="1"/>
</dbReference>
<feature type="region of interest" description="Disordered" evidence="1">
    <location>
        <begin position="234"/>
        <end position="290"/>
    </location>
</feature>
<feature type="region of interest" description="Disordered" evidence="1">
    <location>
        <begin position="338"/>
        <end position="357"/>
    </location>
</feature>
<dbReference type="Pfam" id="PF04177">
    <property type="entry name" value="TAP42"/>
    <property type="match status" value="1"/>
</dbReference>
<feature type="compositionally biased region" description="Pro residues" evidence="1">
    <location>
        <begin position="237"/>
        <end position="246"/>
    </location>
</feature>
<organism evidence="2 3">
    <name type="scientific">Humicola insolens</name>
    <name type="common">Soft-rot fungus</name>
    <dbReference type="NCBI Taxonomy" id="85995"/>
    <lineage>
        <taxon>Eukaryota</taxon>
        <taxon>Fungi</taxon>
        <taxon>Dikarya</taxon>
        <taxon>Ascomycota</taxon>
        <taxon>Pezizomycotina</taxon>
        <taxon>Sordariomycetes</taxon>
        <taxon>Sordariomycetidae</taxon>
        <taxon>Sordariales</taxon>
        <taxon>Chaetomiaceae</taxon>
        <taxon>Mycothermus</taxon>
    </lineage>
</organism>
<sequence length="387" mass="42926">MEPTITNPTDDEPRTLKAVWADAEAKRLALESTSFPPNSPDYADTVSSVVRLYNESISLISALSLFSPNESAEDLSTSNLPFLLANFHLAEATQRLPGPTPPERKRILAASRDAYERFLHLLDSYSLLSDDHKKLLERYTEAPESFSTVPASADPATRRATKIANLQAEKQLRARLEFLRRRPEYGDPDADGTGAAGVGDEDAVRETHLTHLRYSTHMTFQALEGLNRELEVLAMAPPTPPPPGPTTGPTTTDSRDRRHATTNQPQDYSHRLDTPLTQTSTINKGGPLLSRTGKPLQPFTLLNNRQELARGVFRPGHNLPTMTIDEYLEEEKRRGGIIEGGGEASWHRPEPDEDDIEKADEETMKARAWDEFVEANPKGSGNTLNRG</sequence>
<evidence type="ECO:0000256" key="1">
    <source>
        <dbReference type="SAM" id="MobiDB-lite"/>
    </source>
</evidence>
<reference evidence="2 3" key="1">
    <citation type="journal article" date="2024" name="Commun. Biol.">
        <title>Comparative genomic analysis of thermophilic fungi reveals convergent evolutionary adaptations and gene losses.</title>
        <authorList>
            <person name="Steindorff A.S."/>
            <person name="Aguilar-Pontes M.V."/>
            <person name="Robinson A.J."/>
            <person name="Andreopoulos B."/>
            <person name="LaButti K."/>
            <person name="Kuo A."/>
            <person name="Mondo S."/>
            <person name="Riley R."/>
            <person name="Otillar R."/>
            <person name="Haridas S."/>
            <person name="Lipzen A."/>
            <person name="Grimwood J."/>
            <person name="Schmutz J."/>
            <person name="Clum A."/>
            <person name="Reid I.D."/>
            <person name="Moisan M.C."/>
            <person name="Butler G."/>
            <person name="Nguyen T.T.M."/>
            <person name="Dewar K."/>
            <person name="Conant G."/>
            <person name="Drula E."/>
            <person name="Henrissat B."/>
            <person name="Hansel C."/>
            <person name="Singer S."/>
            <person name="Hutchinson M.I."/>
            <person name="de Vries R.P."/>
            <person name="Natvig D.O."/>
            <person name="Powell A.J."/>
            <person name="Tsang A."/>
            <person name="Grigoriev I.V."/>
        </authorList>
    </citation>
    <scope>NUCLEOTIDE SEQUENCE [LARGE SCALE GENOMIC DNA]</scope>
    <source>
        <strain evidence="2 3">CBS 620.91</strain>
    </source>
</reference>